<accession>Q1Q3A4</accession>
<dbReference type="EMBL" id="CT573071">
    <property type="protein sequence ID" value="CAJ74497.1"/>
    <property type="molecule type" value="Genomic_DNA"/>
</dbReference>
<evidence type="ECO:0000313" key="1">
    <source>
        <dbReference type="EMBL" id="CAJ74497.1"/>
    </source>
</evidence>
<reference evidence="1" key="1">
    <citation type="journal article" date="2006" name="Nature">
        <title>Deciphering the evolution and metabolism of an anammox bacterium from a community genome.</title>
        <authorList>
            <person name="Strous M."/>
            <person name="Pelletier E."/>
            <person name="Mangenot S."/>
            <person name="Rattei T."/>
            <person name="Lehner A."/>
            <person name="Taylor M.W."/>
            <person name="Horn M."/>
            <person name="Daims H."/>
            <person name="Bartol-Mavel D."/>
            <person name="Wincker P."/>
            <person name="Barbe V."/>
            <person name="Fonknechten N."/>
            <person name="Vallenet D."/>
            <person name="Segurens B."/>
            <person name="Schenowitz-Truong C."/>
            <person name="Medigue C."/>
            <person name="Collingro A."/>
            <person name="Snel B."/>
            <person name="Dutilh B.E."/>
            <person name="OpDenCamp H.J.M."/>
            <person name="vanDerDrift C."/>
            <person name="Cirpus I."/>
            <person name="vanDePas-Schoonen K.T."/>
            <person name="Harhangi H.R."/>
            <person name="vanNiftrik L."/>
            <person name="Schmid M."/>
            <person name="Keltjens J."/>
            <person name="vanDeVossenberg J."/>
            <person name="Kartal B."/>
            <person name="Meier H."/>
            <person name="Frishman D."/>
            <person name="Huynen M.A."/>
            <person name="Mewes H."/>
            <person name="Weissenbach J."/>
            <person name="Jetten M.S.M."/>
            <person name="Wagner M."/>
            <person name="LePaslier D."/>
        </authorList>
    </citation>
    <scope>NUCLEOTIDE SEQUENCE</scope>
</reference>
<sequence length="63" mass="7568">MVCNMNQTFYTFKICLLLAEQLTNKFQIQNRDFVVWALEFYRSTWPHYPHKLMGSGYKPMSLS</sequence>
<name>Q1Q3A4_KUEST</name>
<proteinExistence type="predicted"/>
<organism evidence="1">
    <name type="scientific">Kuenenia stuttgartiensis</name>
    <dbReference type="NCBI Taxonomy" id="174633"/>
    <lineage>
        <taxon>Bacteria</taxon>
        <taxon>Pseudomonadati</taxon>
        <taxon>Planctomycetota</taxon>
        <taxon>Candidatus Brocadiia</taxon>
        <taxon>Candidatus Brocadiales</taxon>
        <taxon>Candidatus Brocadiaceae</taxon>
        <taxon>Candidatus Kuenenia</taxon>
    </lineage>
</organism>
<reference evidence="1" key="2">
    <citation type="submission" date="2006-01" db="EMBL/GenBank/DDBJ databases">
        <authorList>
            <person name="Genoscope"/>
        </authorList>
    </citation>
    <scope>NUCLEOTIDE SEQUENCE</scope>
</reference>
<protein>
    <submittedName>
        <fullName evidence="1">Uncharacterized protein</fullName>
    </submittedName>
</protein>
<dbReference type="AlphaFoldDB" id="Q1Q3A4"/>
<gene>
    <name evidence="1" type="ORF">kuste3734</name>
</gene>